<dbReference type="InterPro" id="IPR050537">
    <property type="entry name" value="2-oxoacid_dehydrogenase"/>
</dbReference>
<dbReference type="Pfam" id="PF00364">
    <property type="entry name" value="Biotin_lipoyl"/>
    <property type="match status" value="1"/>
</dbReference>
<organism evidence="5 6">
    <name type="scientific">Elliptochloris bilobata</name>
    <dbReference type="NCBI Taxonomy" id="381761"/>
    <lineage>
        <taxon>Eukaryota</taxon>
        <taxon>Viridiplantae</taxon>
        <taxon>Chlorophyta</taxon>
        <taxon>core chlorophytes</taxon>
        <taxon>Trebouxiophyceae</taxon>
        <taxon>Trebouxiophyceae incertae sedis</taxon>
        <taxon>Elliptochloris clade</taxon>
        <taxon>Elliptochloris</taxon>
    </lineage>
</organism>
<gene>
    <name evidence="5" type="ORF">WJX81_000848</name>
</gene>
<evidence type="ECO:0000313" key="5">
    <source>
        <dbReference type="EMBL" id="KAK9843646.1"/>
    </source>
</evidence>
<dbReference type="GO" id="GO:0006099">
    <property type="term" value="P:tricarboxylic acid cycle"/>
    <property type="evidence" value="ECO:0007669"/>
    <property type="project" value="TreeGrafter"/>
</dbReference>
<accession>A0AAW1SC09</accession>
<reference evidence="5 6" key="1">
    <citation type="journal article" date="2024" name="Nat. Commun.">
        <title>Phylogenomics reveals the evolutionary origins of lichenization in chlorophyte algae.</title>
        <authorList>
            <person name="Puginier C."/>
            <person name="Libourel C."/>
            <person name="Otte J."/>
            <person name="Skaloud P."/>
            <person name="Haon M."/>
            <person name="Grisel S."/>
            <person name="Petersen M."/>
            <person name="Berrin J.G."/>
            <person name="Delaux P.M."/>
            <person name="Dal Grande F."/>
            <person name="Keller J."/>
        </authorList>
    </citation>
    <scope>NUCLEOTIDE SEQUENCE [LARGE SCALE GENOMIC DNA]</scope>
    <source>
        <strain evidence="5 6">SAG 245.80</strain>
    </source>
</reference>
<feature type="compositionally biased region" description="Basic and acidic residues" evidence="3">
    <location>
        <begin position="68"/>
        <end position="86"/>
    </location>
</feature>
<comment type="similarity">
    <text evidence="1">Belongs to the 2-oxoacid dehydrogenase family.</text>
</comment>
<dbReference type="SUPFAM" id="SSF51230">
    <property type="entry name" value="Single hybrid motif"/>
    <property type="match status" value="1"/>
</dbReference>
<evidence type="ECO:0000259" key="4">
    <source>
        <dbReference type="Pfam" id="PF00364"/>
    </source>
</evidence>
<dbReference type="AlphaFoldDB" id="A0AAW1SC09"/>
<dbReference type="InterPro" id="IPR000089">
    <property type="entry name" value="Biotin_lipoyl"/>
</dbReference>
<feature type="region of interest" description="Disordered" evidence="3">
    <location>
        <begin position="68"/>
        <end position="188"/>
    </location>
</feature>
<name>A0AAW1SC09_9CHLO</name>
<feature type="domain" description="Lipoyl-binding" evidence="4">
    <location>
        <begin position="18"/>
        <end position="62"/>
    </location>
</feature>
<evidence type="ECO:0000256" key="2">
    <source>
        <dbReference type="ARBA" id="ARBA00022823"/>
    </source>
</evidence>
<sequence length="204" mass="21455">MRTAPALQRLPASGRAGEDTVILQIETDKVTIDVRAPEGGVIDSILVKPDDVVTVGQLVAVLRTGEDAKEGLAEPEKPAAKPKAAEKPAPAPAPAAPSGKVPQAPERVGRAQMKFPQRRTLDGKRISALPAEEQAKYLEQQAGPAAPAAPSEAPAKAAKPAEQPTSPRARTPWYVGKERGTKLSQSRVLTEREMECIELGGAPA</sequence>
<evidence type="ECO:0000256" key="3">
    <source>
        <dbReference type="SAM" id="MobiDB-lite"/>
    </source>
</evidence>
<dbReference type="PANTHER" id="PTHR43416:SF5">
    <property type="entry name" value="DIHYDROLIPOYLLYSINE-RESIDUE SUCCINYLTRANSFERASE COMPONENT OF 2-OXOGLUTARATE DEHYDROGENASE COMPLEX, MITOCHONDRIAL"/>
    <property type="match status" value="1"/>
</dbReference>
<evidence type="ECO:0000256" key="1">
    <source>
        <dbReference type="ARBA" id="ARBA00007317"/>
    </source>
</evidence>
<dbReference type="PANTHER" id="PTHR43416">
    <property type="entry name" value="DIHYDROLIPOYLLYSINE-RESIDUE SUCCINYLTRANSFERASE COMPONENT OF 2-OXOGLUTARATE DEHYDROGENASE COMPLEX, MITOCHONDRIAL-RELATED"/>
    <property type="match status" value="1"/>
</dbReference>
<protein>
    <recommendedName>
        <fullName evidence="4">Lipoyl-binding domain-containing protein</fullName>
    </recommendedName>
</protein>
<dbReference type="CDD" id="cd06849">
    <property type="entry name" value="lipoyl_domain"/>
    <property type="match status" value="1"/>
</dbReference>
<feature type="compositionally biased region" description="Low complexity" evidence="3">
    <location>
        <begin position="139"/>
        <end position="164"/>
    </location>
</feature>
<proteinExistence type="inferred from homology"/>
<dbReference type="GO" id="GO:0004149">
    <property type="term" value="F:dihydrolipoyllysine-residue succinyltransferase activity"/>
    <property type="evidence" value="ECO:0007669"/>
    <property type="project" value="TreeGrafter"/>
</dbReference>
<evidence type="ECO:0000313" key="6">
    <source>
        <dbReference type="Proteomes" id="UP001445335"/>
    </source>
</evidence>
<dbReference type="EMBL" id="JALJOU010000005">
    <property type="protein sequence ID" value="KAK9843646.1"/>
    <property type="molecule type" value="Genomic_DNA"/>
</dbReference>
<dbReference type="Proteomes" id="UP001445335">
    <property type="component" value="Unassembled WGS sequence"/>
</dbReference>
<keyword evidence="6" id="KW-1185">Reference proteome</keyword>
<keyword evidence="2" id="KW-0450">Lipoyl</keyword>
<comment type="caution">
    <text evidence="5">The sequence shown here is derived from an EMBL/GenBank/DDBJ whole genome shotgun (WGS) entry which is preliminary data.</text>
</comment>
<dbReference type="Gene3D" id="2.40.50.100">
    <property type="match status" value="1"/>
</dbReference>
<dbReference type="InterPro" id="IPR011053">
    <property type="entry name" value="Single_hybrid_motif"/>
</dbReference>